<comment type="catalytic activity">
    <reaction evidence="1">
        <text>ATP + protein L-histidine = ADP + protein N-phospho-L-histidine.</text>
        <dbReference type="EC" id="2.7.13.3"/>
    </reaction>
</comment>
<evidence type="ECO:0000313" key="5">
    <source>
        <dbReference type="EMBL" id="UWX53613.1"/>
    </source>
</evidence>
<dbReference type="InterPro" id="IPR036097">
    <property type="entry name" value="HisK_dim/P_sf"/>
</dbReference>
<feature type="domain" description="Signal transduction histidine kinase dimerisation/phosphoacceptor" evidence="4">
    <location>
        <begin position="79"/>
        <end position="144"/>
    </location>
</feature>
<evidence type="ECO:0000256" key="1">
    <source>
        <dbReference type="ARBA" id="ARBA00000085"/>
    </source>
</evidence>
<gene>
    <name evidence="5" type="ORF">NYZ99_10445</name>
</gene>
<evidence type="ECO:0000256" key="2">
    <source>
        <dbReference type="ARBA" id="ARBA00012438"/>
    </source>
</evidence>
<sequence length="171" mass="18958">MDGVKTENLLNQLKHLESTLSSFSFESLNATEAASLKSSFKAFSNLLEEKISNPDKTISDGQDSRVPSIKTIDSGGLSHETRFIAHISHEIRTPLNGIIGFANLLREDDLNESQAKKVDAIHMASQNLLEIINEVLEYSKLSAGMEDFIEVDFNFIGLINDVVFLCRDLAN</sequence>
<dbReference type="SMART" id="SM00388">
    <property type="entry name" value="HisKA"/>
    <property type="match status" value="1"/>
</dbReference>
<dbReference type="Pfam" id="PF00512">
    <property type="entry name" value="HisKA"/>
    <property type="match status" value="1"/>
</dbReference>
<dbReference type="SUPFAM" id="SSF47384">
    <property type="entry name" value="Homodimeric domain of signal transducing histidine kinase"/>
    <property type="match status" value="1"/>
</dbReference>
<proteinExistence type="predicted"/>
<name>A0ABY5Y424_9FLAO</name>
<dbReference type="EC" id="2.7.13.3" evidence="2"/>
<accession>A0ABY5Y424</accession>
<evidence type="ECO:0000256" key="3">
    <source>
        <dbReference type="ARBA" id="ARBA00022553"/>
    </source>
</evidence>
<dbReference type="CDD" id="cd00082">
    <property type="entry name" value="HisKA"/>
    <property type="match status" value="1"/>
</dbReference>
<dbReference type="EMBL" id="CP104205">
    <property type="protein sequence ID" value="UWX53613.1"/>
    <property type="molecule type" value="Genomic_DNA"/>
</dbReference>
<dbReference type="Gene3D" id="1.10.287.130">
    <property type="match status" value="1"/>
</dbReference>
<dbReference type="PANTHER" id="PTHR43719">
    <property type="entry name" value="TWO-COMPONENT HISTIDINE KINASE"/>
    <property type="match status" value="1"/>
</dbReference>
<dbReference type="RefSeq" id="WP_260571083.1">
    <property type="nucleotide sequence ID" value="NZ_CP104205.1"/>
</dbReference>
<reference evidence="5" key="1">
    <citation type="submission" date="2022-09" db="EMBL/GenBank/DDBJ databases">
        <title>Maribacter litopenaei sp. nov., isolated from the intestinal tract of the Pacific White Shrimp, Litopenaeus vannamei.</title>
        <authorList>
            <person name="Kim S.Y."/>
            <person name="Hwang C.Y."/>
        </authorList>
    </citation>
    <scope>NUCLEOTIDE SEQUENCE</scope>
    <source>
        <strain evidence="5">HL-LV01</strain>
    </source>
</reference>
<evidence type="ECO:0000313" key="6">
    <source>
        <dbReference type="Proteomes" id="UP001059209"/>
    </source>
</evidence>
<evidence type="ECO:0000259" key="4">
    <source>
        <dbReference type="SMART" id="SM00388"/>
    </source>
</evidence>
<dbReference type="InterPro" id="IPR003661">
    <property type="entry name" value="HisK_dim/P_dom"/>
</dbReference>
<organism evidence="5 6">
    <name type="scientific">Maribacter litopenaei</name>
    <dbReference type="NCBI Taxonomy" id="2976127"/>
    <lineage>
        <taxon>Bacteria</taxon>
        <taxon>Pseudomonadati</taxon>
        <taxon>Bacteroidota</taxon>
        <taxon>Flavobacteriia</taxon>
        <taxon>Flavobacteriales</taxon>
        <taxon>Flavobacteriaceae</taxon>
        <taxon>Maribacter</taxon>
    </lineage>
</organism>
<protein>
    <recommendedName>
        <fullName evidence="2">histidine kinase</fullName>
        <ecNumber evidence="2">2.7.13.3</ecNumber>
    </recommendedName>
</protein>
<dbReference type="InterPro" id="IPR050956">
    <property type="entry name" value="2C_system_His_kinase"/>
</dbReference>
<keyword evidence="6" id="KW-1185">Reference proteome</keyword>
<keyword evidence="3" id="KW-0597">Phosphoprotein</keyword>
<dbReference type="Proteomes" id="UP001059209">
    <property type="component" value="Chromosome"/>
</dbReference>
<dbReference type="PANTHER" id="PTHR43719:SF28">
    <property type="entry name" value="PEROXIDE STRESS-ACTIVATED HISTIDINE KINASE MAK1-RELATED"/>
    <property type="match status" value="1"/>
</dbReference>